<organism evidence="1">
    <name type="scientific">Acidithiobacillus ferrianus</name>
    <dbReference type="NCBI Taxonomy" id="2678518"/>
    <lineage>
        <taxon>Bacteria</taxon>
        <taxon>Pseudomonadati</taxon>
        <taxon>Pseudomonadota</taxon>
        <taxon>Acidithiobacillia</taxon>
        <taxon>Acidithiobacillales</taxon>
        <taxon>Acidithiobacillaceae</taxon>
        <taxon>Acidithiobacillus</taxon>
    </lineage>
</organism>
<name>A0A845U5Q7_9PROT</name>
<dbReference type="AlphaFoldDB" id="A0A845U5Q7"/>
<sequence>MQADPGGKAEDVAAEPVARTVWRFGGFEVVIETMPDGTILVNGSPVEPIEITKDKLRSQGR</sequence>
<dbReference type="RefSeq" id="WP_163097454.1">
    <property type="nucleotide sequence ID" value="NZ_CP127523.1"/>
</dbReference>
<accession>A0A845U5Q7</accession>
<comment type="caution">
    <text evidence="1">The sequence shown here is derived from an EMBL/GenBank/DDBJ whole genome shotgun (WGS) entry which is preliminary data.</text>
</comment>
<dbReference type="EMBL" id="WNJL01000023">
    <property type="protein sequence ID" value="NDU42213.1"/>
    <property type="molecule type" value="Genomic_DNA"/>
</dbReference>
<gene>
    <name evidence="1" type="ORF">GL267_06010</name>
</gene>
<reference evidence="1" key="1">
    <citation type="submission" date="2019-11" db="EMBL/GenBank/DDBJ databases">
        <title>Acidithiobacillus ferrianus sp. nov.: a facultatively anaerobic and extremely acidophilic chemolithoautotroph.</title>
        <authorList>
            <person name="Norris P.R."/>
            <person name="Falagan C."/>
            <person name="Moya-Beltran A."/>
            <person name="Castro M."/>
            <person name="Quatrini R."/>
            <person name="Johnson D.B."/>
        </authorList>
    </citation>
    <scope>NUCLEOTIDE SEQUENCE [LARGE SCALE GENOMIC DNA]</scope>
    <source>
        <strain evidence="1">MG</strain>
    </source>
</reference>
<protein>
    <submittedName>
        <fullName evidence="1">Uncharacterized protein</fullName>
    </submittedName>
</protein>
<evidence type="ECO:0000313" key="1">
    <source>
        <dbReference type="EMBL" id="NDU42213.1"/>
    </source>
</evidence>
<proteinExistence type="predicted"/>